<keyword evidence="9" id="KW-0406">Ion transport</keyword>
<name>A0A1H1ES33_9BURK</name>
<evidence type="ECO:0000256" key="15">
    <source>
        <dbReference type="RuleBase" id="RU003357"/>
    </source>
</evidence>
<dbReference type="EMBL" id="FNKX01000001">
    <property type="protein sequence ID" value="SDQ91552.1"/>
    <property type="molecule type" value="Genomic_DNA"/>
</dbReference>
<evidence type="ECO:0000256" key="9">
    <source>
        <dbReference type="ARBA" id="ARBA00023065"/>
    </source>
</evidence>
<evidence type="ECO:0000256" key="1">
    <source>
        <dbReference type="ARBA" id="ARBA00004571"/>
    </source>
</evidence>
<sequence length="723" mass="78592">MQRVSFPLRKKPLTQFVLATLCAAGAQISHAQTSGDLGSVQSTAVSSSNSGTATSTNVQSAPAQAPSQGSLTATQPQSVISRHYIENSTAPTANYSEIVQIAPSVSNVAPNGSGLMESQSLSIRGLQDGQYNVTFDGIPFGDTNDFTHHSTSFFSNRVLGNIVVDRGPGDASQIGFATFGGTISLQSRVPSASPAFSVLGSYGSFDTWQAGAEFNTGYLQQWGDARAMVGYAQSSSDGYLTNADQRRQNVYFKLDKPIGDNTLLTLFATYNNIHQNVPLGATAAQIQQFGPNFGLGADPTSQAYAGYNFDRINTDFEYIGVKTKVAEWVIDNKLYTYGYYHNGFNGLDPNGETPNGTIFGPNNVPGQEMNNNYRAFGDVLALERQLGPGKLQTGMWIAHQSNFRDNFNVDSSLNFAFISQNFTMNDTMLTFQPYLQYAWQLQNGLTITPGLKYVSFNRSIDTPMNQKTGEPLDFSHTWDKVLPSLTLHQQITPQWSAYAQYAQGFLAPNLNVFYVNDPTVSGQPDPEQTDNYQIGTTYKTGRLTVAADLYYINFRNAVTSRTVGNNVIFSNAGGATYKGVETEATLSVGDGFSLYGNLTFNSAKQKSTNTWMPNAPQSTAAVGVLYERGPLNGSLLMKFVGHQYGDTGNTQPIGGYAITNFASSYTFARLAPWTHDTRLGFQIDNLFNRTSINALAGYTAADNTPLYWTIPGRAFVATLSTDF</sequence>
<keyword evidence="3 14" id="KW-0813">Transport</keyword>
<keyword evidence="4 14" id="KW-1134">Transmembrane beta strand</keyword>
<dbReference type="InterPro" id="IPR000531">
    <property type="entry name" value="Beta-barrel_TonB"/>
</dbReference>
<dbReference type="RefSeq" id="WP_090803149.1">
    <property type="nucleotide sequence ID" value="NZ_FNKX01000001.1"/>
</dbReference>
<keyword evidence="5" id="KW-0410">Iron transport</keyword>
<evidence type="ECO:0000256" key="11">
    <source>
        <dbReference type="ARBA" id="ARBA00023136"/>
    </source>
</evidence>
<dbReference type="Gene3D" id="2.40.170.20">
    <property type="entry name" value="TonB-dependent receptor, beta-barrel domain"/>
    <property type="match status" value="1"/>
</dbReference>
<feature type="region of interest" description="Disordered" evidence="16">
    <location>
        <begin position="33"/>
        <end position="75"/>
    </location>
</feature>
<dbReference type="Pfam" id="PF07715">
    <property type="entry name" value="Plug"/>
    <property type="match status" value="1"/>
</dbReference>
<evidence type="ECO:0000313" key="21">
    <source>
        <dbReference type="Proteomes" id="UP000199365"/>
    </source>
</evidence>
<dbReference type="Proteomes" id="UP000199365">
    <property type="component" value="Unassembled WGS sequence"/>
</dbReference>
<keyword evidence="6 14" id="KW-0812">Transmembrane</keyword>
<dbReference type="Pfam" id="PF00593">
    <property type="entry name" value="TonB_dep_Rec_b-barrel"/>
    <property type="match status" value="1"/>
</dbReference>
<dbReference type="InterPro" id="IPR036942">
    <property type="entry name" value="Beta-barrel_TonB_sf"/>
</dbReference>
<evidence type="ECO:0000256" key="2">
    <source>
        <dbReference type="ARBA" id="ARBA00009810"/>
    </source>
</evidence>
<feature type="domain" description="TonB-dependent receptor-like beta-barrel" evidence="18">
    <location>
        <begin position="256"/>
        <end position="686"/>
    </location>
</feature>
<keyword evidence="8" id="KW-0408">Iron</keyword>
<dbReference type="GO" id="GO:0009279">
    <property type="term" value="C:cell outer membrane"/>
    <property type="evidence" value="ECO:0007669"/>
    <property type="project" value="UniProtKB-SubCell"/>
</dbReference>
<evidence type="ECO:0000256" key="14">
    <source>
        <dbReference type="PROSITE-ProRule" id="PRU01360"/>
    </source>
</evidence>
<dbReference type="InterPro" id="IPR012910">
    <property type="entry name" value="Plug_dom"/>
</dbReference>
<organism evidence="20 21">
    <name type="scientific">Paraburkholderia tuberum</name>
    <dbReference type="NCBI Taxonomy" id="157910"/>
    <lineage>
        <taxon>Bacteria</taxon>
        <taxon>Pseudomonadati</taxon>
        <taxon>Pseudomonadota</taxon>
        <taxon>Betaproteobacteria</taxon>
        <taxon>Burkholderiales</taxon>
        <taxon>Burkholderiaceae</taxon>
        <taxon>Paraburkholderia</taxon>
    </lineage>
</organism>
<dbReference type="PANTHER" id="PTHR32552">
    <property type="entry name" value="FERRICHROME IRON RECEPTOR-RELATED"/>
    <property type="match status" value="1"/>
</dbReference>
<dbReference type="PANTHER" id="PTHR32552:SF68">
    <property type="entry name" value="FERRICHROME OUTER MEMBRANE TRANSPORTER_PHAGE RECEPTOR"/>
    <property type="match status" value="1"/>
</dbReference>
<dbReference type="InterPro" id="IPR037066">
    <property type="entry name" value="Plug_dom_sf"/>
</dbReference>
<keyword evidence="10 15" id="KW-0798">TonB box</keyword>
<dbReference type="AlphaFoldDB" id="A0A1H1ES33"/>
<dbReference type="CDD" id="cd01347">
    <property type="entry name" value="ligand_gated_channel"/>
    <property type="match status" value="1"/>
</dbReference>
<evidence type="ECO:0000256" key="17">
    <source>
        <dbReference type="SAM" id="SignalP"/>
    </source>
</evidence>
<accession>A0A1H1ES33</accession>
<comment type="similarity">
    <text evidence="2 14 15">Belongs to the TonB-dependent receptor family.</text>
</comment>
<keyword evidence="13 14" id="KW-0998">Cell outer membrane</keyword>
<proteinExistence type="inferred from homology"/>
<gene>
    <name evidence="20" type="ORF">SAMN05445850_2116</name>
</gene>
<keyword evidence="7 17" id="KW-0732">Signal</keyword>
<evidence type="ECO:0000256" key="4">
    <source>
        <dbReference type="ARBA" id="ARBA00022452"/>
    </source>
</evidence>
<evidence type="ECO:0000313" key="20">
    <source>
        <dbReference type="EMBL" id="SDQ91552.1"/>
    </source>
</evidence>
<dbReference type="STRING" id="157910.SAMN05445850_2116"/>
<feature type="compositionally biased region" description="Low complexity" evidence="16">
    <location>
        <begin position="38"/>
        <end position="57"/>
    </location>
</feature>
<feature type="signal peptide" evidence="17">
    <location>
        <begin position="1"/>
        <end position="31"/>
    </location>
</feature>
<dbReference type="Gene3D" id="2.170.130.10">
    <property type="entry name" value="TonB-dependent receptor, plug domain"/>
    <property type="match status" value="1"/>
</dbReference>
<feature type="domain" description="TonB-dependent receptor plug" evidence="19">
    <location>
        <begin position="73"/>
        <end position="181"/>
    </location>
</feature>
<evidence type="ECO:0000256" key="6">
    <source>
        <dbReference type="ARBA" id="ARBA00022692"/>
    </source>
</evidence>
<feature type="compositionally biased region" description="Polar residues" evidence="16">
    <location>
        <begin position="58"/>
        <end position="75"/>
    </location>
</feature>
<protein>
    <submittedName>
        <fullName evidence="20">Iron complex outermembrane recepter protein</fullName>
    </submittedName>
</protein>
<evidence type="ECO:0000256" key="3">
    <source>
        <dbReference type="ARBA" id="ARBA00022448"/>
    </source>
</evidence>
<keyword evidence="11 14" id="KW-0472">Membrane</keyword>
<reference evidence="21" key="1">
    <citation type="submission" date="2016-10" db="EMBL/GenBank/DDBJ databases">
        <authorList>
            <person name="Varghese N."/>
            <person name="Submissions S."/>
        </authorList>
    </citation>
    <scope>NUCLEOTIDE SEQUENCE [LARGE SCALE GENOMIC DNA]</scope>
    <source>
        <strain evidence="21">DUS833</strain>
    </source>
</reference>
<dbReference type="PROSITE" id="PS52016">
    <property type="entry name" value="TONB_DEPENDENT_REC_3"/>
    <property type="match status" value="1"/>
</dbReference>
<evidence type="ECO:0000256" key="5">
    <source>
        <dbReference type="ARBA" id="ARBA00022496"/>
    </source>
</evidence>
<keyword evidence="12" id="KW-0675">Receptor</keyword>
<dbReference type="SUPFAM" id="SSF56935">
    <property type="entry name" value="Porins"/>
    <property type="match status" value="1"/>
</dbReference>
<dbReference type="InterPro" id="IPR039426">
    <property type="entry name" value="TonB-dep_rcpt-like"/>
</dbReference>
<evidence type="ECO:0000256" key="8">
    <source>
        <dbReference type="ARBA" id="ARBA00023004"/>
    </source>
</evidence>
<keyword evidence="21" id="KW-1185">Reference proteome</keyword>
<evidence type="ECO:0000256" key="13">
    <source>
        <dbReference type="ARBA" id="ARBA00023237"/>
    </source>
</evidence>
<evidence type="ECO:0000256" key="7">
    <source>
        <dbReference type="ARBA" id="ARBA00022729"/>
    </source>
</evidence>
<evidence type="ECO:0000256" key="12">
    <source>
        <dbReference type="ARBA" id="ARBA00023170"/>
    </source>
</evidence>
<evidence type="ECO:0000259" key="18">
    <source>
        <dbReference type="Pfam" id="PF00593"/>
    </source>
</evidence>
<evidence type="ECO:0000259" key="19">
    <source>
        <dbReference type="Pfam" id="PF07715"/>
    </source>
</evidence>
<comment type="subcellular location">
    <subcellularLocation>
        <location evidence="1 14">Cell outer membrane</location>
        <topology evidence="1 14">Multi-pass membrane protein</topology>
    </subcellularLocation>
</comment>
<evidence type="ECO:0000256" key="16">
    <source>
        <dbReference type="SAM" id="MobiDB-lite"/>
    </source>
</evidence>
<feature type="chain" id="PRO_5011787899" evidence="17">
    <location>
        <begin position="32"/>
        <end position="723"/>
    </location>
</feature>
<evidence type="ECO:0000256" key="10">
    <source>
        <dbReference type="ARBA" id="ARBA00023077"/>
    </source>
</evidence>
<dbReference type="GO" id="GO:0015344">
    <property type="term" value="F:siderophore uptake transmembrane transporter activity"/>
    <property type="evidence" value="ECO:0007669"/>
    <property type="project" value="TreeGrafter"/>
</dbReference>